<evidence type="ECO:0000313" key="3">
    <source>
        <dbReference type="Proteomes" id="UP000486602"/>
    </source>
</evidence>
<dbReference type="Proteomes" id="UP000486602">
    <property type="component" value="Unassembled WGS sequence"/>
</dbReference>
<evidence type="ECO:0000259" key="1">
    <source>
        <dbReference type="Pfam" id="PF04448"/>
    </source>
</evidence>
<gene>
    <name evidence="2" type="ORF">G3O08_14235</name>
</gene>
<sequence length="96" mass="11148">MNWIDVNDSLPENDQRVLAFLPKNEIFLPGKTGEKRFLPVIFLRFARDFFGEKNPKRAQFGAHFWLGEGQSNHYFSDVTHWLPVPEGPGGEVEEMR</sequence>
<dbReference type="RefSeq" id="WP_163286054.1">
    <property type="nucleotide sequence ID" value="NZ_JAAGVY010000030.1"/>
</dbReference>
<accession>A0A7K3WUS5</accession>
<comment type="caution">
    <text evidence="2">The sequence shown here is derived from an EMBL/GenBank/DDBJ whole genome shotgun (WGS) entry which is preliminary data.</text>
</comment>
<name>A0A7K3WUS5_9FLAO</name>
<organism evidence="2 3">
    <name type="scientific">Cryomorpha ignava</name>
    <dbReference type="NCBI Taxonomy" id="101383"/>
    <lineage>
        <taxon>Bacteria</taxon>
        <taxon>Pseudomonadati</taxon>
        <taxon>Bacteroidota</taxon>
        <taxon>Flavobacteriia</taxon>
        <taxon>Flavobacteriales</taxon>
        <taxon>Cryomorphaceae</taxon>
        <taxon>Cryomorpha</taxon>
    </lineage>
</organism>
<protein>
    <submittedName>
        <fullName evidence="2">DUF551 domain-containing protein</fullName>
    </submittedName>
</protein>
<feature type="domain" description="DUF551" evidence="1">
    <location>
        <begin position="3"/>
        <end position="88"/>
    </location>
</feature>
<dbReference type="InterPro" id="IPR007539">
    <property type="entry name" value="DUF551"/>
</dbReference>
<dbReference type="AlphaFoldDB" id="A0A7K3WUS5"/>
<proteinExistence type="predicted"/>
<dbReference type="Pfam" id="PF04448">
    <property type="entry name" value="DUF551"/>
    <property type="match status" value="1"/>
</dbReference>
<evidence type="ECO:0000313" key="2">
    <source>
        <dbReference type="EMBL" id="NEN24662.1"/>
    </source>
</evidence>
<dbReference type="EMBL" id="JAAGVY010000030">
    <property type="protein sequence ID" value="NEN24662.1"/>
    <property type="molecule type" value="Genomic_DNA"/>
</dbReference>
<keyword evidence="3" id="KW-1185">Reference proteome</keyword>
<reference evidence="2 3" key="1">
    <citation type="submission" date="2020-02" db="EMBL/GenBank/DDBJ databases">
        <title>Out from the shadows clarifying the taxonomy of the family Cryomorphaceae and related taxa by utilizing the GTDB taxonomic framework.</title>
        <authorList>
            <person name="Bowman J.P."/>
        </authorList>
    </citation>
    <scope>NUCLEOTIDE SEQUENCE [LARGE SCALE GENOMIC DNA]</scope>
    <source>
        <strain evidence="2 3">QSSC 1-22</strain>
    </source>
</reference>